<dbReference type="EMBL" id="DTDV01000020">
    <property type="protein sequence ID" value="HGK24378.1"/>
    <property type="molecule type" value="Genomic_DNA"/>
</dbReference>
<dbReference type="AlphaFoldDB" id="A0A7C3PQJ2"/>
<reference evidence="2" key="1">
    <citation type="journal article" date="2020" name="mSystems">
        <title>Genome- and Community-Level Interaction Insights into Carbon Utilization and Element Cycling Functions of Hydrothermarchaeota in Hydrothermal Sediment.</title>
        <authorList>
            <person name="Zhou Z."/>
            <person name="Liu Y."/>
            <person name="Xu W."/>
            <person name="Pan J."/>
            <person name="Luo Z.H."/>
            <person name="Li M."/>
        </authorList>
    </citation>
    <scope>NUCLEOTIDE SEQUENCE [LARGE SCALE GENOMIC DNA]</scope>
    <source>
        <strain evidence="2">SpSt-70</strain>
    </source>
</reference>
<dbReference type="RefSeq" id="WP_149122238.1">
    <property type="nucleotide sequence ID" value="NZ_VTFL01000001.1"/>
</dbReference>
<dbReference type="Pfam" id="PF04015">
    <property type="entry name" value="DUF362"/>
    <property type="match status" value="1"/>
</dbReference>
<gene>
    <name evidence="2" type="ORF">ENU78_08135</name>
</gene>
<accession>A0A7C3PQJ2</accession>
<name>A0A7C3PQJ2_DICTH</name>
<proteinExistence type="predicted"/>
<evidence type="ECO:0000259" key="1">
    <source>
        <dbReference type="Pfam" id="PF04015"/>
    </source>
</evidence>
<comment type="caution">
    <text evidence="2">The sequence shown here is derived from an EMBL/GenBank/DDBJ whole genome shotgun (WGS) entry which is preliminary data.</text>
</comment>
<organism evidence="2">
    <name type="scientific">Dictyoglomus thermophilum</name>
    <dbReference type="NCBI Taxonomy" id="14"/>
    <lineage>
        <taxon>Bacteria</taxon>
        <taxon>Pseudomonadati</taxon>
        <taxon>Dictyoglomota</taxon>
        <taxon>Dictyoglomia</taxon>
        <taxon>Dictyoglomales</taxon>
        <taxon>Dictyoglomaceae</taxon>
        <taxon>Dictyoglomus</taxon>
    </lineage>
</organism>
<protein>
    <submittedName>
        <fullName evidence="2">DUF362 domain-containing protein</fullName>
    </submittedName>
</protein>
<sequence>MKDKKTYLTLGLGALFLISQSLSKGQDILKENSLFKISEKNRVYIAKNNIELINQEKRIPEVVDVGVAKEENIRKSVRKAVELCGGMGFIKPGDTVLIKPNVNSNDPYPGTTNPEVLAEVIEMVKEKGAKRIIVADSSGIPWPNTLKNMEATGILAVAKKAGVEVYSLDNMEWIWVKPEGLKYWSRGFRIPKLVKEVDHIINVAVVKTHSIADFTMSLKNFVGFIHREDRIIMHSSSYLKEMIGELNTAFSPSLNILDASKVFVRGGPAKGEEREVGMIIASTDRIACDITGLSLLKLLGTTPEIQNKNMWEHPQIKRAIELGVGINNPELINLKTSNVDREKLILRIK</sequence>
<feature type="domain" description="DUF362" evidence="1">
    <location>
        <begin position="96"/>
        <end position="293"/>
    </location>
</feature>
<evidence type="ECO:0000313" key="2">
    <source>
        <dbReference type="EMBL" id="HGK24378.1"/>
    </source>
</evidence>
<dbReference type="InterPro" id="IPR007160">
    <property type="entry name" value="DUF362"/>
</dbReference>